<proteinExistence type="predicted"/>
<gene>
    <name evidence="1" type="ORF">SAMN06269173_11158</name>
</gene>
<evidence type="ECO:0000313" key="1">
    <source>
        <dbReference type="EMBL" id="SNR91871.1"/>
    </source>
</evidence>
<dbReference type="EMBL" id="FZNS01000011">
    <property type="protein sequence ID" value="SNR91871.1"/>
    <property type="molecule type" value="Genomic_DNA"/>
</dbReference>
<dbReference type="RefSeq" id="WP_089333892.1">
    <property type="nucleotide sequence ID" value="NZ_FZNS01000011.1"/>
</dbReference>
<protein>
    <submittedName>
        <fullName evidence="1">Uncharacterized protein</fullName>
    </submittedName>
</protein>
<sequence>MNLPDPKELEDARWQQEFAGRKVAEFVASMRESLQAQPADTPTARARYDRNLAFLRALEFFLTSNATLLELLDQREEEMNLEMADAQFKYTQMGLERDFFQREAQSATARFYQEQDLFKLLQGRFTTTVPTDV</sequence>
<reference evidence="2" key="1">
    <citation type="submission" date="2017-06" db="EMBL/GenBank/DDBJ databases">
        <authorList>
            <person name="Varghese N."/>
            <person name="Submissions S."/>
        </authorList>
    </citation>
    <scope>NUCLEOTIDE SEQUENCE [LARGE SCALE GENOMIC DNA]</scope>
    <source>
        <strain evidence="2">DSM 28041</strain>
    </source>
</reference>
<evidence type="ECO:0000313" key="2">
    <source>
        <dbReference type="Proteomes" id="UP000198310"/>
    </source>
</evidence>
<accession>A0A239A950</accession>
<organism evidence="1 2">
    <name type="scientific">Hymenobacter mucosus</name>
    <dbReference type="NCBI Taxonomy" id="1411120"/>
    <lineage>
        <taxon>Bacteria</taxon>
        <taxon>Pseudomonadati</taxon>
        <taxon>Bacteroidota</taxon>
        <taxon>Cytophagia</taxon>
        <taxon>Cytophagales</taxon>
        <taxon>Hymenobacteraceae</taxon>
        <taxon>Hymenobacter</taxon>
    </lineage>
</organism>
<keyword evidence="2" id="KW-1185">Reference proteome</keyword>
<name>A0A239A950_9BACT</name>
<dbReference type="AlphaFoldDB" id="A0A239A950"/>
<dbReference type="Proteomes" id="UP000198310">
    <property type="component" value="Unassembled WGS sequence"/>
</dbReference>